<evidence type="ECO:0000313" key="5">
    <source>
        <dbReference type="Proteomes" id="UP000218689"/>
    </source>
</evidence>
<keyword evidence="2" id="KW-0812">Transmembrane</keyword>
<feature type="signal peptide" evidence="3">
    <location>
        <begin position="1"/>
        <end position="23"/>
    </location>
</feature>
<reference evidence="5" key="1">
    <citation type="submission" date="2017-08" db="EMBL/GenBank/DDBJ databases">
        <title>Draft genome sequence of Lactococcus sp. strain Rs-Y01, isolated from the gut of the lower termite Reticulitermes speratus.</title>
        <authorList>
            <person name="Ohkuma M."/>
            <person name="Yuki M."/>
        </authorList>
    </citation>
    <scope>NUCLEOTIDE SEQUENCE [LARGE SCALE GENOMIC DNA]</scope>
    <source>
        <strain evidence="5">Rs-Y01</strain>
    </source>
</reference>
<keyword evidence="2" id="KW-1133">Transmembrane helix</keyword>
<feature type="chain" id="PRO_5011990854" description="Gram-positive cocci surface proteins LPxTG domain-containing protein" evidence="3">
    <location>
        <begin position="24"/>
        <end position="189"/>
    </location>
</feature>
<accession>A0A224X0X2</accession>
<evidence type="ECO:0000256" key="1">
    <source>
        <dbReference type="SAM" id="MobiDB-lite"/>
    </source>
</evidence>
<name>A0A224X0X2_9LACT</name>
<evidence type="ECO:0008006" key="6">
    <source>
        <dbReference type="Google" id="ProtNLM"/>
    </source>
</evidence>
<sequence length="189" mass="20138">MTKKIISILVILAAFLVSGLASADTLDESQTDQVANLAVETLVPEKVTVKVVMTGGSFKIGTQTYQNQTTVELPYASDLTVTPVDGQLTKAALDFAKVTPAYQLEAGGMKVSKIRTDGTVTLTFEKVVSQSSPQSPQQSPQATPTQGQGATIPQLSETDRVWLSLLGLGLVFSLVLIASKRRRATQGER</sequence>
<keyword evidence="2" id="KW-0472">Membrane</keyword>
<dbReference type="RefSeq" id="WP_094784916.1">
    <property type="nucleotide sequence ID" value="NZ_BEDT01000003.1"/>
</dbReference>
<feature type="compositionally biased region" description="Polar residues" evidence="1">
    <location>
        <begin position="142"/>
        <end position="151"/>
    </location>
</feature>
<dbReference type="EMBL" id="BEDT01000003">
    <property type="protein sequence ID" value="GAX47879.1"/>
    <property type="molecule type" value="Genomic_DNA"/>
</dbReference>
<keyword evidence="5" id="KW-1185">Reference proteome</keyword>
<organism evidence="4 5">
    <name type="scientific">Pseudolactococcus reticulitermitis</name>
    <dbReference type="NCBI Taxonomy" id="2025039"/>
    <lineage>
        <taxon>Bacteria</taxon>
        <taxon>Bacillati</taxon>
        <taxon>Bacillota</taxon>
        <taxon>Bacilli</taxon>
        <taxon>Lactobacillales</taxon>
        <taxon>Streptococcaceae</taxon>
        <taxon>Pseudolactococcus</taxon>
    </lineage>
</organism>
<gene>
    <name evidence="4" type="ORF">RsY01_1483</name>
</gene>
<proteinExistence type="predicted"/>
<evidence type="ECO:0000313" key="4">
    <source>
        <dbReference type="EMBL" id="GAX47879.1"/>
    </source>
</evidence>
<evidence type="ECO:0000256" key="3">
    <source>
        <dbReference type="SAM" id="SignalP"/>
    </source>
</evidence>
<comment type="caution">
    <text evidence="4">The sequence shown here is derived from an EMBL/GenBank/DDBJ whole genome shotgun (WGS) entry which is preliminary data.</text>
</comment>
<evidence type="ECO:0000256" key="2">
    <source>
        <dbReference type="SAM" id="Phobius"/>
    </source>
</evidence>
<feature type="region of interest" description="Disordered" evidence="1">
    <location>
        <begin position="127"/>
        <end position="151"/>
    </location>
</feature>
<feature type="transmembrane region" description="Helical" evidence="2">
    <location>
        <begin position="161"/>
        <end position="179"/>
    </location>
</feature>
<protein>
    <recommendedName>
        <fullName evidence="6">Gram-positive cocci surface proteins LPxTG domain-containing protein</fullName>
    </recommendedName>
</protein>
<keyword evidence="3" id="KW-0732">Signal</keyword>
<feature type="compositionally biased region" description="Low complexity" evidence="1">
    <location>
        <begin position="129"/>
        <end position="141"/>
    </location>
</feature>
<dbReference type="AlphaFoldDB" id="A0A224X0X2"/>
<dbReference type="Proteomes" id="UP000218689">
    <property type="component" value="Unassembled WGS sequence"/>
</dbReference>